<sequence>MHICLIHTAFRYPLDIATKTTISRRLRRIFVAEWRKAWVNSPHKNEITEEKDRHAAENSLHLCRIFTPQGKRELKLDLFLIVVALRIDTTTGGGPRALRKDWLEAIGQCSHLRIPTLTRGNLRRDRPNGVYPITTNTVTEPQRGKMRERKKGVVHCCDRIKTNQIPRSRVGVTDKSDVLLSS</sequence>
<evidence type="ECO:0000313" key="2">
    <source>
        <dbReference type="Proteomes" id="UP001218188"/>
    </source>
</evidence>
<proteinExistence type="predicted"/>
<protein>
    <submittedName>
        <fullName evidence="1">Uncharacterized protein</fullName>
    </submittedName>
</protein>
<dbReference type="EMBL" id="JARJCM010000338">
    <property type="protein sequence ID" value="KAJ7018498.1"/>
    <property type="molecule type" value="Genomic_DNA"/>
</dbReference>
<evidence type="ECO:0000313" key="1">
    <source>
        <dbReference type="EMBL" id="KAJ7018498.1"/>
    </source>
</evidence>
<accession>A0AAD6S101</accession>
<keyword evidence="2" id="KW-1185">Reference proteome</keyword>
<gene>
    <name evidence="1" type="ORF">C8F04DRAFT_1198933</name>
</gene>
<dbReference type="Proteomes" id="UP001218188">
    <property type="component" value="Unassembled WGS sequence"/>
</dbReference>
<dbReference type="AlphaFoldDB" id="A0AAD6S101"/>
<reference evidence="1" key="1">
    <citation type="submission" date="2023-03" db="EMBL/GenBank/DDBJ databases">
        <title>Massive genome expansion in bonnet fungi (Mycena s.s.) driven by repeated elements and novel gene families across ecological guilds.</title>
        <authorList>
            <consortium name="Lawrence Berkeley National Laboratory"/>
            <person name="Harder C.B."/>
            <person name="Miyauchi S."/>
            <person name="Viragh M."/>
            <person name="Kuo A."/>
            <person name="Thoen E."/>
            <person name="Andreopoulos B."/>
            <person name="Lu D."/>
            <person name="Skrede I."/>
            <person name="Drula E."/>
            <person name="Henrissat B."/>
            <person name="Morin E."/>
            <person name="Kohler A."/>
            <person name="Barry K."/>
            <person name="LaButti K."/>
            <person name="Morin E."/>
            <person name="Salamov A."/>
            <person name="Lipzen A."/>
            <person name="Mereny Z."/>
            <person name="Hegedus B."/>
            <person name="Baldrian P."/>
            <person name="Stursova M."/>
            <person name="Weitz H."/>
            <person name="Taylor A."/>
            <person name="Grigoriev I.V."/>
            <person name="Nagy L.G."/>
            <person name="Martin F."/>
            <person name="Kauserud H."/>
        </authorList>
    </citation>
    <scope>NUCLEOTIDE SEQUENCE</scope>
    <source>
        <strain evidence="1">CBHHK200</strain>
    </source>
</reference>
<name>A0AAD6S101_9AGAR</name>
<comment type="caution">
    <text evidence="1">The sequence shown here is derived from an EMBL/GenBank/DDBJ whole genome shotgun (WGS) entry which is preliminary data.</text>
</comment>
<organism evidence="1 2">
    <name type="scientific">Mycena alexandri</name>
    <dbReference type="NCBI Taxonomy" id="1745969"/>
    <lineage>
        <taxon>Eukaryota</taxon>
        <taxon>Fungi</taxon>
        <taxon>Dikarya</taxon>
        <taxon>Basidiomycota</taxon>
        <taxon>Agaricomycotina</taxon>
        <taxon>Agaricomycetes</taxon>
        <taxon>Agaricomycetidae</taxon>
        <taxon>Agaricales</taxon>
        <taxon>Marasmiineae</taxon>
        <taxon>Mycenaceae</taxon>
        <taxon>Mycena</taxon>
    </lineage>
</organism>